<evidence type="ECO:0000313" key="3">
    <source>
        <dbReference type="Proteomes" id="UP000244677"/>
    </source>
</evidence>
<evidence type="ECO:0000313" key="2">
    <source>
        <dbReference type="EMBL" id="AWG24249.1"/>
    </source>
</evidence>
<keyword evidence="3" id="KW-1185">Reference proteome</keyword>
<dbReference type="Proteomes" id="UP000244677">
    <property type="component" value="Chromosome"/>
</dbReference>
<accession>A0A2S1LKN5</accession>
<keyword evidence="1" id="KW-0472">Membrane</keyword>
<dbReference type="AlphaFoldDB" id="A0A2S1LKN5"/>
<proteinExistence type="predicted"/>
<sequence length="65" mass="7674">MAKKRKKKFNFQKSLLYLAVVFSGLLFLLKISFDNQSWFQVFSPLLLAFIIIFSIQVFKTAIRKI</sequence>
<organism evidence="2 3">
    <name type="scientific">Flavobacterium kingsejongi</name>
    <dbReference type="NCBI Taxonomy" id="1678728"/>
    <lineage>
        <taxon>Bacteria</taxon>
        <taxon>Pseudomonadati</taxon>
        <taxon>Bacteroidota</taxon>
        <taxon>Flavobacteriia</taxon>
        <taxon>Flavobacteriales</taxon>
        <taxon>Flavobacteriaceae</taxon>
        <taxon>Flavobacterium</taxon>
    </lineage>
</organism>
<reference evidence="2 3" key="1">
    <citation type="submission" date="2017-04" db="EMBL/GenBank/DDBJ databases">
        <title>Complete genome sequence of Flavobacterium kingsejong AJ004.</title>
        <authorList>
            <person name="Lee P.C."/>
        </authorList>
    </citation>
    <scope>NUCLEOTIDE SEQUENCE [LARGE SCALE GENOMIC DNA]</scope>
    <source>
        <strain evidence="2 3">AJ004</strain>
    </source>
</reference>
<evidence type="ECO:0000256" key="1">
    <source>
        <dbReference type="SAM" id="Phobius"/>
    </source>
</evidence>
<gene>
    <name evidence="2" type="ORF">FK004_02925</name>
</gene>
<keyword evidence="1" id="KW-1133">Transmembrane helix</keyword>
<dbReference type="EMBL" id="CP020919">
    <property type="protein sequence ID" value="AWG24249.1"/>
    <property type="molecule type" value="Genomic_DNA"/>
</dbReference>
<name>A0A2S1LKN5_9FLAO</name>
<feature type="transmembrane region" description="Helical" evidence="1">
    <location>
        <begin position="15"/>
        <end position="33"/>
    </location>
</feature>
<keyword evidence="1" id="KW-0812">Transmembrane</keyword>
<protein>
    <submittedName>
        <fullName evidence="2">Uncharacterized protein</fullName>
    </submittedName>
</protein>
<dbReference type="KEGG" id="fki:FK004_02925"/>
<feature type="transmembrane region" description="Helical" evidence="1">
    <location>
        <begin position="39"/>
        <end position="58"/>
    </location>
</feature>